<dbReference type="EMBL" id="QJKH01000003">
    <property type="protein sequence ID" value="PXX80517.1"/>
    <property type="molecule type" value="Genomic_DNA"/>
</dbReference>
<evidence type="ECO:0000256" key="2">
    <source>
        <dbReference type="ARBA" id="ARBA00022692"/>
    </source>
</evidence>
<feature type="transmembrane region" description="Helical" evidence="5">
    <location>
        <begin position="105"/>
        <end position="127"/>
    </location>
</feature>
<dbReference type="RefSeq" id="WP_022938372.1">
    <property type="nucleotide sequence ID" value="NZ_CABKRQ010000005.1"/>
</dbReference>
<dbReference type="AlphaFoldDB" id="A0A318LFV4"/>
<evidence type="ECO:0000256" key="1">
    <source>
        <dbReference type="ARBA" id="ARBA00004141"/>
    </source>
</evidence>
<feature type="transmembrane region" description="Helical" evidence="5">
    <location>
        <begin position="201"/>
        <end position="222"/>
    </location>
</feature>
<feature type="transmembrane region" description="Helical" evidence="5">
    <location>
        <begin position="77"/>
        <end position="99"/>
    </location>
</feature>
<dbReference type="Gene3D" id="1.20.1530.20">
    <property type="match status" value="1"/>
</dbReference>
<gene>
    <name evidence="6" type="ORF">DES51_103112</name>
</gene>
<comment type="caution">
    <text evidence="6">The sequence shown here is derived from an EMBL/GenBank/DDBJ whole genome shotgun (WGS) entry which is preliminary data.</text>
</comment>
<name>A0A318LFV4_9FIRM</name>
<proteinExistence type="predicted"/>
<feature type="transmembrane region" description="Helical" evidence="5">
    <location>
        <begin position="228"/>
        <end position="251"/>
    </location>
</feature>
<reference evidence="6 7" key="1">
    <citation type="submission" date="2018-05" db="EMBL/GenBank/DDBJ databases">
        <title>Genomic Encyclopedia of Type Strains, Phase IV (KMG-IV): sequencing the most valuable type-strain genomes for metagenomic binning, comparative biology and taxonomic classification.</title>
        <authorList>
            <person name="Goeker M."/>
        </authorList>
    </citation>
    <scope>NUCLEOTIDE SEQUENCE [LARGE SCALE GENOMIC DNA]</scope>
    <source>
        <strain evidence="6 7">JC118</strain>
    </source>
</reference>
<keyword evidence="2 5" id="KW-0812">Transmembrane</keyword>
<evidence type="ECO:0000313" key="6">
    <source>
        <dbReference type="EMBL" id="PXX80517.1"/>
    </source>
</evidence>
<evidence type="ECO:0000256" key="5">
    <source>
        <dbReference type="SAM" id="Phobius"/>
    </source>
</evidence>
<keyword evidence="4 5" id="KW-0472">Membrane</keyword>
<organism evidence="6 7">
    <name type="scientific">Dielma fastidiosa</name>
    <dbReference type="NCBI Taxonomy" id="1034346"/>
    <lineage>
        <taxon>Bacteria</taxon>
        <taxon>Bacillati</taxon>
        <taxon>Bacillota</taxon>
        <taxon>Erysipelotrichia</taxon>
        <taxon>Erysipelotrichales</taxon>
        <taxon>Erysipelotrichaceae</taxon>
        <taxon>Dielma</taxon>
    </lineage>
</organism>
<dbReference type="STRING" id="1034346.GCA_000313565_02066"/>
<accession>A0A318LFV4</accession>
<feature type="transmembrane region" description="Helical" evidence="5">
    <location>
        <begin position="134"/>
        <end position="157"/>
    </location>
</feature>
<protein>
    <submittedName>
        <fullName evidence="6">BASS family bile acid:Na+ symporter</fullName>
    </submittedName>
</protein>
<dbReference type="Proteomes" id="UP000247612">
    <property type="component" value="Unassembled WGS sequence"/>
</dbReference>
<dbReference type="GO" id="GO:0016020">
    <property type="term" value="C:membrane"/>
    <property type="evidence" value="ECO:0007669"/>
    <property type="project" value="UniProtKB-SubCell"/>
</dbReference>
<keyword evidence="3 5" id="KW-1133">Transmembrane helix</keyword>
<dbReference type="OrthoDB" id="9806785at2"/>
<dbReference type="InterPro" id="IPR004710">
    <property type="entry name" value="Bilac:Na_transpt"/>
</dbReference>
<feature type="transmembrane region" description="Helical" evidence="5">
    <location>
        <begin position="169"/>
        <end position="189"/>
    </location>
</feature>
<dbReference type="PANTHER" id="PTHR10361">
    <property type="entry name" value="SODIUM-BILE ACID COTRANSPORTER"/>
    <property type="match status" value="1"/>
</dbReference>
<comment type="subcellular location">
    <subcellularLocation>
        <location evidence="1">Membrane</location>
        <topology evidence="1">Multi-pass membrane protein</topology>
    </subcellularLocation>
</comment>
<feature type="transmembrane region" description="Helical" evidence="5">
    <location>
        <begin position="45"/>
        <end position="65"/>
    </location>
</feature>
<dbReference type="InterPro" id="IPR038770">
    <property type="entry name" value="Na+/solute_symporter_sf"/>
</dbReference>
<evidence type="ECO:0000256" key="4">
    <source>
        <dbReference type="ARBA" id="ARBA00023136"/>
    </source>
</evidence>
<sequence>MKFVNRLSDFLGKYMAWIVLAVAAFSLIQPSFFTAVAQIKVAGQSLTNVLLGVIMFGMGMTLELNDFKIVFSRPKDVLIGCLAQFTIMPLGAFLLAKGLNLDSGLAVGLVLLGTCPGGTASNVMTYLAKGDVPLSVGMTMVSTLLAPLLTPLLTYVLAGQWVEVNMLTMLLSIVQVVLVPIAAGVLVHRLAGDAVKQFDKVLVMVSVLSIVTIVGMCVAPNAQRLITSGLMVIAAVCLHNWLGFGVGWLFARLLGLETTKKRAISIEVGLQNSGLAVGLAGQFANPLCALPAAVATVAHQISGSVLANVYASMPLEKQESRKAMPELEAEAAKA</sequence>
<evidence type="ECO:0000256" key="3">
    <source>
        <dbReference type="ARBA" id="ARBA00022989"/>
    </source>
</evidence>
<dbReference type="Pfam" id="PF01758">
    <property type="entry name" value="SBF"/>
    <property type="match status" value="1"/>
</dbReference>
<keyword evidence="7" id="KW-1185">Reference proteome</keyword>
<dbReference type="PANTHER" id="PTHR10361:SF28">
    <property type="entry name" value="P3 PROTEIN-RELATED"/>
    <property type="match status" value="1"/>
</dbReference>
<evidence type="ECO:0000313" key="7">
    <source>
        <dbReference type="Proteomes" id="UP000247612"/>
    </source>
</evidence>
<dbReference type="InterPro" id="IPR002657">
    <property type="entry name" value="BilAc:Na_symport/Acr3"/>
</dbReference>